<evidence type="ECO:0000256" key="1">
    <source>
        <dbReference type="SAM" id="SignalP"/>
    </source>
</evidence>
<accession>A0ABS7C2C3</accession>
<feature type="chain" id="PRO_5045172893" evidence="1">
    <location>
        <begin position="24"/>
        <end position="539"/>
    </location>
</feature>
<dbReference type="InterPro" id="IPR050490">
    <property type="entry name" value="Bact_solute-bd_prot1"/>
</dbReference>
<comment type="caution">
    <text evidence="2">The sequence shown here is derived from an EMBL/GenBank/DDBJ whole genome shotgun (WGS) entry which is preliminary data.</text>
</comment>
<reference evidence="2 3" key="1">
    <citation type="submission" date="2021-07" db="EMBL/GenBank/DDBJ databases">
        <title>Paenibacillus radiodurans sp. nov., isolated from the southeastern edge of Tengger Desert.</title>
        <authorList>
            <person name="Zhang G."/>
        </authorList>
    </citation>
    <scope>NUCLEOTIDE SEQUENCE [LARGE SCALE GENOMIC DNA]</scope>
    <source>
        <strain evidence="2 3">CCM 7311</strain>
    </source>
</reference>
<dbReference type="PANTHER" id="PTHR43649:SF12">
    <property type="entry name" value="DIACETYLCHITOBIOSE BINDING PROTEIN DASA"/>
    <property type="match status" value="1"/>
</dbReference>
<dbReference type="EMBL" id="JAHZIK010000296">
    <property type="protein sequence ID" value="MBW7455062.1"/>
    <property type="molecule type" value="Genomic_DNA"/>
</dbReference>
<evidence type="ECO:0000313" key="2">
    <source>
        <dbReference type="EMBL" id="MBW7455062.1"/>
    </source>
</evidence>
<name>A0ABS7C2C3_9BACL</name>
<feature type="signal peptide" evidence="1">
    <location>
        <begin position="1"/>
        <end position="23"/>
    </location>
</feature>
<protein>
    <submittedName>
        <fullName evidence="2">Extracellular solute-binding protein</fullName>
    </submittedName>
</protein>
<evidence type="ECO:0000313" key="3">
    <source>
        <dbReference type="Proteomes" id="UP001519887"/>
    </source>
</evidence>
<dbReference type="PANTHER" id="PTHR43649">
    <property type="entry name" value="ARABINOSE-BINDING PROTEIN-RELATED"/>
    <property type="match status" value="1"/>
</dbReference>
<proteinExistence type="predicted"/>
<keyword evidence="3" id="KW-1185">Reference proteome</keyword>
<gene>
    <name evidence="2" type="ORF">K0U00_13560</name>
</gene>
<dbReference type="RefSeq" id="WP_210045423.1">
    <property type="nucleotide sequence ID" value="NZ_JBHLVU010000010.1"/>
</dbReference>
<dbReference type="Proteomes" id="UP001519887">
    <property type="component" value="Unassembled WGS sequence"/>
</dbReference>
<sequence length="539" mass="59669">MTKILGLLLAAILVLSACSNSGAGTGGDTGGNTPASAEGRISLPAFTLQSSAIQDYDDNDLTKLIAEKFNVDIKWTLAPADAVLEKQNVLLASGNYPPIFFGGQFNQNDQIKYGQSGILLPLNKLIEQYGPNIQAAFEKSPYLLKGVTAPDGNIYALPGLEECYHCDYSQKMYINKEWLQKLNLQMPTTTDELYKVLKAFQEQDPNGNGLKDEIPLTGATKWWHGEPTYYLMNAFIYATDENFLTLNDGVVDISANKPEWKEGLACVKKLYQEGLIDPQAYTQNLEGLQKVADNPDTIILGAFTGGCCVPTITDDARWTQYEVVPPIKGPGGVQLTGYFGGSVGDAQFAVTNIASEEQQIAAIKIVDYFYSQEGALDSMYGPKDIGWFDAKPDEKGIDGNPAIYQGIEAYTRKDKRSVTWDNNLKYTPADLFNANVQGQDITKPDGFEKYLALQTDKLVPFKPKETFPQAIWYNPEEAQNIAQMKTDIMSYISTNALQFITGNKDLDKSWDDYVKGFDGLGLEKYIEANQKAYDEQYKS</sequence>
<dbReference type="SUPFAM" id="SSF53850">
    <property type="entry name" value="Periplasmic binding protein-like II"/>
    <property type="match status" value="1"/>
</dbReference>
<dbReference type="Gene3D" id="3.40.190.10">
    <property type="entry name" value="Periplasmic binding protein-like II"/>
    <property type="match status" value="2"/>
</dbReference>
<organism evidence="2 3">
    <name type="scientific">Paenibacillus sepulcri</name>
    <dbReference type="NCBI Taxonomy" id="359917"/>
    <lineage>
        <taxon>Bacteria</taxon>
        <taxon>Bacillati</taxon>
        <taxon>Bacillota</taxon>
        <taxon>Bacilli</taxon>
        <taxon>Bacillales</taxon>
        <taxon>Paenibacillaceae</taxon>
        <taxon>Paenibacillus</taxon>
    </lineage>
</organism>
<keyword evidence="1" id="KW-0732">Signal</keyword>
<dbReference type="PROSITE" id="PS51257">
    <property type="entry name" value="PROKAR_LIPOPROTEIN"/>
    <property type="match status" value="1"/>
</dbReference>